<evidence type="ECO:0000313" key="5">
    <source>
        <dbReference type="Proteomes" id="UP000251314"/>
    </source>
</evidence>
<evidence type="ECO:0000313" key="4">
    <source>
        <dbReference type="EMBL" id="RAW25767.1"/>
    </source>
</evidence>
<reference evidence="4 5" key="1">
    <citation type="submission" date="2018-01" db="EMBL/GenBank/DDBJ databases">
        <title>Draft genome of the strawberry crown rot pathogen Phytophthora cactorum.</title>
        <authorList>
            <person name="Armitage A.D."/>
            <person name="Lysoe E."/>
            <person name="Nellist C.F."/>
            <person name="Harrison R.J."/>
            <person name="Brurberg M.B."/>
        </authorList>
    </citation>
    <scope>NUCLEOTIDE SEQUENCE [LARGE SCALE GENOMIC DNA]</scope>
    <source>
        <strain evidence="4 5">10300</strain>
    </source>
</reference>
<sequence>MVEVVTATVVVVDFEDALGFLELDEVGLSADAERFVRTGFLLVVVVLAMEAVVKHGSSLSS</sequence>
<proteinExistence type="predicted"/>
<dbReference type="EMBL" id="MJFZ01000714">
    <property type="protein sequence ID" value="RAW25767.1"/>
    <property type="molecule type" value="Genomic_DNA"/>
</dbReference>
<evidence type="ECO:0000313" key="2">
    <source>
        <dbReference type="EMBL" id="KAG2941084.1"/>
    </source>
</evidence>
<dbReference type="EMBL" id="RCMG01000269">
    <property type="protein sequence ID" value="KAG2857970.1"/>
    <property type="molecule type" value="Genomic_DNA"/>
</dbReference>
<name>A0A329RM18_9STRA</name>
<dbReference type="EMBL" id="RCMK01000249">
    <property type="protein sequence ID" value="KAG2941084.1"/>
    <property type="molecule type" value="Genomic_DNA"/>
</dbReference>
<dbReference type="EMBL" id="RCMV01000216">
    <property type="protein sequence ID" value="KAG3221512.1"/>
    <property type="molecule type" value="Genomic_DNA"/>
</dbReference>
<organism evidence="4 5">
    <name type="scientific">Phytophthora cactorum</name>
    <dbReference type="NCBI Taxonomy" id="29920"/>
    <lineage>
        <taxon>Eukaryota</taxon>
        <taxon>Sar</taxon>
        <taxon>Stramenopiles</taxon>
        <taxon>Oomycota</taxon>
        <taxon>Peronosporomycetes</taxon>
        <taxon>Peronosporales</taxon>
        <taxon>Peronosporaceae</taxon>
        <taxon>Phytophthora</taxon>
    </lineage>
</organism>
<dbReference type="Proteomes" id="UP000760860">
    <property type="component" value="Unassembled WGS sequence"/>
</dbReference>
<reference evidence="3" key="2">
    <citation type="submission" date="2018-05" db="EMBL/GenBank/DDBJ databases">
        <title>Effector identification in a new, highly contiguous assembly of the strawberry crown rot pathogen Phytophthora cactorum.</title>
        <authorList>
            <person name="Armitage A.D."/>
            <person name="Nellist C.F."/>
            <person name="Bates H."/>
            <person name="Vickerstaff R.J."/>
            <person name="Harrison R.J."/>
        </authorList>
    </citation>
    <scope>NUCLEOTIDE SEQUENCE</scope>
    <source>
        <strain evidence="1">15-7</strain>
        <strain evidence="2">4040</strain>
        <strain evidence="3">P421</strain>
    </source>
</reference>
<evidence type="ECO:0000313" key="1">
    <source>
        <dbReference type="EMBL" id="KAG2857970.1"/>
    </source>
</evidence>
<dbReference type="Proteomes" id="UP000735874">
    <property type="component" value="Unassembled WGS sequence"/>
</dbReference>
<accession>A0A329RM18</accession>
<protein>
    <submittedName>
        <fullName evidence="4">Uncharacterized protein</fullName>
    </submittedName>
</protein>
<dbReference type="Proteomes" id="UP000251314">
    <property type="component" value="Unassembled WGS sequence"/>
</dbReference>
<dbReference type="AlphaFoldDB" id="A0A329RM18"/>
<dbReference type="Proteomes" id="UP000736787">
    <property type="component" value="Unassembled WGS sequence"/>
</dbReference>
<comment type="caution">
    <text evidence="4">The sequence shown here is derived from an EMBL/GenBank/DDBJ whole genome shotgun (WGS) entry which is preliminary data.</text>
</comment>
<evidence type="ECO:0000313" key="3">
    <source>
        <dbReference type="EMBL" id="KAG3221512.1"/>
    </source>
</evidence>
<dbReference type="VEuPathDB" id="FungiDB:PC110_g17820"/>
<keyword evidence="5" id="KW-1185">Reference proteome</keyword>
<gene>
    <name evidence="4" type="ORF">PC110_g17820</name>
    <name evidence="1" type="ORF">PC113_g10227</name>
    <name evidence="2" type="ORF">PC117_g10330</name>
    <name evidence="3" type="ORF">PC129_g7772</name>
</gene>